<evidence type="ECO:0000256" key="4">
    <source>
        <dbReference type="ARBA" id="ARBA00023136"/>
    </source>
</evidence>
<dbReference type="GO" id="GO:0016020">
    <property type="term" value="C:membrane"/>
    <property type="evidence" value="ECO:0007669"/>
    <property type="project" value="UniProtKB-SubCell"/>
</dbReference>
<comment type="subcellular location">
    <subcellularLocation>
        <location evidence="1">Membrane</location>
        <topology evidence="1">Multi-pass membrane protein</topology>
    </subcellularLocation>
</comment>
<feature type="transmembrane region" description="Helical" evidence="5">
    <location>
        <begin position="325"/>
        <end position="348"/>
    </location>
</feature>
<feature type="transmembrane region" description="Helical" evidence="5">
    <location>
        <begin position="360"/>
        <end position="383"/>
    </location>
</feature>
<keyword evidence="2 5" id="KW-0812">Transmembrane</keyword>
<sequence>SEEERQEVACERWDYDIVHKGDSIVSNWDLVCHRSWLYSISPPIYMLASALCLPLAGIVSDRVGRKPAIMASAIAMLFATLGAGSSHSFSLFLLARFVVSATSSATNLLVFIVLYEVTGNERRALYGLLATCIGPTVTPTILHVLSVFQPSWKISQTFLATTTAFVVAWCYCLEESPVWLLATWNLRQAELVMLQAARYNGVDLAKALFTIKALKRQLEKLETTATTVSTGRENLFRISTFRRRALSVLVSWFGVSFAYYGTALRQSQMEEQWEVSGLLLKTALFATVYDSMTRRGQRATLSAVLALLCASSALQTAVVEWDIAHAIPLSTIAVEGASAAAMAVNYSYTTEVFATTVRSMGLCVSYSVGRVGVLLASLLVYITRGRPSSWFYLTTTLVVYVSAMAIQWLPEIFIDQKDAPTEAAMAQQGSKEVLKMSLDQRRVNKSSSPSTSSG</sequence>
<dbReference type="PANTHER" id="PTHR24064">
    <property type="entry name" value="SOLUTE CARRIER FAMILY 22 MEMBER"/>
    <property type="match status" value="1"/>
</dbReference>
<feature type="transmembrane region" description="Helical" evidence="5">
    <location>
        <begin position="68"/>
        <end position="85"/>
    </location>
</feature>
<dbReference type="GO" id="GO:0022857">
    <property type="term" value="F:transmembrane transporter activity"/>
    <property type="evidence" value="ECO:0007669"/>
    <property type="project" value="InterPro"/>
</dbReference>
<organism evidence="7">
    <name type="scientific">Amblyomma aureolatum</name>
    <dbReference type="NCBI Taxonomy" id="187763"/>
    <lineage>
        <taxon>Eukaryota</taxon>
        <taxon>Metazoa</taxon>
        <taxon>Ecdysozoa</taxon>
        <taxon>Arthropoda</taxon>
        <taxon>Chelicerata</taxon>
        <taxon>Arachnida</taxon>
        <taxon>Acari</taxon>
        <taxon>Parasitiformes</taxon>
        <taxon>Ixodida</taxon>
        <taxon>Ixodoidea</taxon>
        <taxon>Ixodidae</taxon>
        <taxon>Amblyomminae</taxon>
        <taxon>Amblyomma</taxon>
    </lineage>
</organism>
<dbReference type="InterPro" id="IPR020846">
    <property type="entry name" value="MFS_dom"/>
</dbReference>
<protein>
    <submittedName>
        <fullName evidence="7">Putative organic cation/carnitine transporter</fullName>
    </submittedName>
</protein>
<feature type="non-terminal residue" evidence="7">
    <location>
        <position position="454"/>
    </location>
</feature>
<dbReference type="Pfam" id="PF07690">
    <property type="entry name" value="MFS_1"/>
    <property type="match status" value="1"/>
</dbReference>
<evidence type="ECO:0000259" key="6">
    <source>
        <dbReference type="PROSITE" id="PS50850"/>
    </source>
</evidence>
<dbReference type="Gene3D" id="1.20.1250.20">
    <property type="entry name" value="MFS general substrate transporter like domains"/>
    <property type="match status" value="1"/>
</dbReference>
<dbReference type="AlphaFoldDB" id="A0A1E1X7T6"/>
<dbReference type="SUPFAM" id="SSF103473">
    <property type="entry name" value="MFS general substrate transporter"/>
    <property type="match status" value="1"/>
</dbReference>
<dbReference type="InterPro" id="IPR036259">
    <property type="entry name" value="MFS_trans_sf"/>
</dbReference>
<feature type="domain" description="Major facilitator superfamily (MFS) profile" evidence="6">
    <location>
        <begin position="1"/>
        <end position="413"/>
    </location>
</feature>
<feature type="transmembrane region" description="Helical" evidence="5">
    <location>
        <begin position="36"/>
        <end position="56"/>
    </location>
</feature>
<evidence type="ECO:0000256" key="2">
    <source>
        <dbReference type="ARBA" id="ARBA00022692"/>
    </source>
</evidence>
<keyword evidence="4 5" id="KW-0472">Membrane</keyword>
<proteinExistence type="evidence at transcript level"/>
<dbReference type="EMBL" id="GFAC01003853">
    <property type="protein sequence ID" value="JAT95335.1"/>
    <property type="molecule type" value="mRNA"/>
</dbReference>
<feature type="non-terminal residue" evidence="7">
    <location>
        <position position="1"/>
    </location>
</feature>
<feature type="transmembrane region" description="Helical" evidence="5">
    <location>
        <begin position="126"/>
        <end position="148"/>
    </location>
</feature>
<feature type="transmembrane region" description="Helical" evidence="5">
    <location>
        <begin position="91"/>
        <end position="114"/>
    </location>
</feature>
<reference evidence="7" key="1">
    <citation type="journal article" date="2017" name="Front. Cell. Infect. Microbiol.">
        <title>The Distinct Transcriptional Response of the Midgut of Amblyomma sculptum and Amblyomma aureolatum Ticks to Rickettsia rickettsii Correlates to Their Differences in Susceptibility to Infection.</title>
        <authorList>
            <person name="Martins L.A."/>
            <person name="Galletti M.F.B.M."/>
            <person name="Ribeiro J.M."/>
            <person name="Fujita A."/>
            <person name="Costa F.B."/>
            <person name="Labruna M.B."/>
            <person name="Daffre S."/>
            <person name="Fogaca A.C."/>
        </authorList>
    </citation>
    <scope>NUCLEOTIDE SEQUENCE</scope>
</reference>
<accession>A0A1E1X7T6</accession>
<dbReference type="InterPro" id="IPR011701">
    <property type="entry name" value="MFS"/>
</dbReference>
<evidence type="ECO:0000256" key="3">
    <source>
        <dbReference type="ARBA" id="ARBA00022989"/>
    </source>
</evidence>
<feature type="transmembrane region" description="Helical" evidence="5">
    <location>
        <begin position="299"/>
        <end position="319"/>
    </location>
</feature>
<evidence type="ECO:0000256" key="1">
    <source>
        <dbReference type="ARBA" id="ARBA00004141"/>
    </source>
</evidence>
<evidence type="ECO:0000313" key="7">
    <source>
        <dbReference type="EMBL" id="JAT95335.1"/>
    </source>
</evidence>
<dbReference type="PROSITE" id="PS00216">
    <property type="entry name" value="SUGAR_TRANSPORT_1"/>
    <property type="match status" value="1"/>
</dbReference>
<keyword evidence="3 5" id="KW-1133">Transmembrane helix</keyword>
<feature type="transmembrane region" description="Helical" evidence="5">
    <location>
        <begin position="389"/>
        <end position="409"/>
    </location>
</feature>
<name>A0A1E1X7T6_9ACAR</name>
<dbReference type="PROSITE" id="PS50850">
    <property type="entry name" value="MFS"/>
    <property type="match status" value="1"/>
</dbReference>
<dbReference type="InterPro" id="IPR005829">
    <property type="entry name" value="Sugar_transporter_CS"/>
</dbReference>
<evidence type="ECO:0000256" key="5">
    <source>
        <dbReference type="SAM" id="Phobius"/>
    </source>
</evidence>